<dbReference type="PROSITE" id="PS51257">
    <property type="entry name" value="PROKAR_LIPOPROTEIN"/>
    <property type="match status" value="1"/>
</dbReference>
<accession>A0ABT3ZXN7</accession>
<name>A0ABT3ZXN7_9BACT</name>
<dbReference type="Proteomes" id="UP001207654">
    <property type="component" value="Unassembled WGS sequence"/>
</dbReference>
<evidence type="ECO:0000313" key="1">
    <source>
        <dbReference type="EMBL" id="MCY1073851.1"/>
    </source>
</evidence>
<sequence>MSMRSTLWVVAAVVGGGLLGCGEQPRYYRVAIESSRLAEVPSSCYRSGSVPEDNDKTNNVVQVGQWIIWDGVEGQKYLQVGAISYPLGDASVTITEGDAIVSTEADKPTFTIERVQTNPNSTVRATYTFDSLGETAQGTISLSYVCSGSAACAPNCEASVPFVGRRLEAEPMLVVSNTANN</sequence>
<keyword evidence="2" id="KW-1185">Reference proteome</keyword>
<protein>
    <recommendedName>
        <fullName evidence="3">Lipoprotein</fullName>
    </recommendedName>
</protein>
<evidence type="ECO:0008006" key="3">
    <source>
        <dbReference type="Google" id="ProtNLM"/>
    </source>
</evidence>
<proteinExistence type="predicted"/>
<dbReference type="RefSeq" id="WP_267532840.1">
    <property type="nucleotide sequence ID" value="NZ_JAPNKA010000001.1"/>
</dbReference>
<reference evidence="1 2" key="1">
    <citation type="submission" date="2022-11" db="EMBL/GenBank/DDBJ databases">
        <title>Minimal conservation of predation-associated metabolite biosynthetic gene clusters underscores biosynthetic potential of Myxococcota including descriptions for ten novel species: Archangium lansinium sp. nov., Myxococcus landrumus sp. nov., Nannocystis bai.</title>
        <authorList>
            <person name="Ahearne A."/>
            <person name="Stevens C."/>
            <person name="Phillips K."/>
        </authorList>
    </citation>
    <scope>NUCLEOTIDE SEQUENCE [LARGE SCALE GENOMIC DNA]</scope>
    <source>
        <strain evidence="1 2">MIWBW</strain>
    </source>
</reference>
<organism evidence="1 2">
    <name type="scientific">Archangium lansingense</name>
    <dbReference type="NCBI Taxonomy" id="2995310"/>
    <lineage>
        <taxon>Bacteria</taxon>
        <taxon>Pseudomonadati</taxon>
        <taxon>Myxococcota</taxon>
        <taxon>Myxococcia</taxon>
        <taxon>Myxococcales</taxon>
        <taxon>Cystobacterineae</taxon>
        <taxon>Archangiaceae</taxon>
        <taxon>Archangium</taxon>
    </lineage>
</organism>
<evidence type="ECO:0000313" key="2">
    <source>
        <dbReference type="Proteomes" id="UP001207654"/>
    </source>
</evidence>
<gene>
    <name evidence="1" type="ORF">OV287_05085</name>
</gene>
<comment type="caution">
    <text evidence="1">The sequence shown here is derived from an EMBL/GenBank/DDBJ whole genome shotgun (WGS) entry which is preliminary data.</text>
</comment>
<dbReference type="EMBL" id="JAPNKA010000001">
    <property type="protein sequence ID" value="MCY1073851.1"/>
    <property type="molecule type" value="Genomic_DNA"/>
</dbReference>